<reference evidence="1" key="1">
    <citation type="submission" date="2022-02" db="EMBL/GenBank/DDBJ databases">
        <title>Plant Genome Project.</title>
        <authorList>
            <person name="Zhang R.-G."/>
        </authorList>
    </citation>
    <scope>NUCLEOTIDE SEQUENCE</scope>
    <source>
        <strain evidence="1">AT1</strain>
    </source>
</reference>
<accession>A0ACC0L1R7</accession>
<gene>
    <name evidence="1" type="ORF">RHMOL_Rhmol13G0011000</name>
</gene>
<organism evidence="1 2">
    <name type="scientific">Rhododendron molle</name>
    <name type="common">Chinese azalea</name>
    <name type="synonym">Azalea mollis</name>
    <dbReference type="NCBI Taxonomy" id="49168"/>
    <lineage>
        <taxon>Eukaryota</taxon>
        <taxon>Viridiplantae</taxon>
        <taxon>Streptophyta</taxon>
        <taxon>Embryophyta</taxon>
        <taxon>Tracheophyta</taxon>
        <taxon>Spermatophyta</taxon>
        <taxon>Magnoliopsida</taxon>
        <taxon>eudicotyledons</taxon>
        <taxon>Gunneridae</taxon>
        <taxon>Pentapetalae</taxon>
        <taxon>asterids</taxon>
        <taxon>Ericales</taxon>
        <taxon>Ericaceae</taxon>
        <taxon>Ericoideae</taxon>
        <taxon>Rhodoreae</taxon>
        <taxon>Rhododendron</taxon>
    </lineage>
</organism>
<keyword evidence="2" id="KW-1185">Reference proteome</keyword>
<dbReference type="EMBL" id="CM046400">
    <property type="protein sequence ID" value="KAI8522629.1"/>
    <property type="molecule type" value="Genomic_DNA"/>
</dbReference>
<protein>
    <submittedName>
        <fullName evidence="1">Uncharacterized protein</fullName>
    </submittedName>
</protein>
<dbReference type="Proteomes" id="UP001062846">
    <property type="component" value="Chromosome 13"/>
</dbReference>
<sequence>MSLRPNARTEVRRSKYKVAVDAEEGRRRREDNMVEIRKNKREESLLKKRREGLQTQQFPTAVNVSQIEKKLESLPAMIAGVWSDDSSLQLEATTQFRKLLSIERNPPIEEVIQSGVVPRFVEFLARDDYPNLQFEAAWALTNIASGTSENTKVVIDHGAVPIFVRLLGSPSDDVREQAVWALGNIAGDSPKCRDLVLTCGALMPLLAQFNEHAKLSMLRNATWTLSNFCRGKPQPQFEQTKPALPALARLIHSNDEEVLTDACWALSYLSDGTNDKIQAVIEAGVCPRLVELLRHPSPSVLIPALRTVGNIVTGDDIQTQVIIDHQALPFLVNLLTNNYKKSIKKEACWTISNITAGNKGQIQAVIEAGIMAPLVQLLQNAEFEIKKEAAWAISNATSGGTNEQIKFLVSQGCIKPLCDLLVCPDPRIVTVCLEGLENILKVGEAEKSLGNSGDVNYYAQLIDEAEGLEKIENLQSHDNNEIYEKAVKILETYWLEDEDEQLPAGDASQSGFRFGGNELPAVPSGHSDWKGMQLEFGGRDMGPVGGRASVRCVQVNECVEELSEWVTDGVHHEQLRLRQEDSLLATEDLEVPLFNSFAKFARRRVNCVMLLANVSEIYKALKADENPILILTHGDKLSMEERIDSQLKICEHLGLSETIGVYDIVCLSEYGFLADEFDPVTAYALTEAVYRALLISDRSHPPKKNRCNWAVLSLSLLFPWCFHWAFFLQSWAEA</sequence>
<comment type="caution">
    <text evidence="1">The sequence shown here is derived from an EMBL/GenBank/DDBJ whole genome shotgun (WGS) entry which is preliminary data.</text>
</comment>
<evidence type="ECO:0000313" key="2">
    <source>
        <dbReference type="Proteomes" id="UP001062846"/>
    </source>
</evidence>
<name>A0ACC0L1R7_RHOML</name>
<evidence type="ECO:0000313" key="1">
    <source>
        <dbReference type="EMBL" id="KAI8522629.1"/>
    </source>
</evidence>
<proteinExistence type="predicted"/>